<gene>
    <name evidence="2" type="ORF">WKI299_LOCUS27959</name>
</gene>
<dbReference type="EMBL" id="CAJNRF010012290">
    <property type="protein sequence ID" value="CAF2139192.1"/>
    <property type="molecule type" value="Genomic_DNA"/>
</dbReference>
<proteinExistence type="predicted"/>
<dbReference type="AlphaFoldDB" id="A0A816WVS8"/>
<protein>
    <recommendedName>
        <fullName evidence="4">VWFA domain-containing protein</fullName>
    </recommendedName>
</protein>
<accession>A0A816WVS8</accession>
<dbReference type="SUPFAM" id="SSF53300">
    <property type="entry name" value="vWA-like"/>
    <property type="match status" value="1"/>
</dbReference>
<organism evidence="2 3">
    <name type="scientific">Rotaria magnacalcarata</name>
    <dbReference type="NCBI Taxonomy" id="392030"/>
    <lineage>
        <taxon>Eukaryota</taxon>
        <taxon>Metazoa</taxon>
        <taxon>Spiralia</taxon>
        <taxon>Gnathifera</taxon>
        <taxon>Rotifera</taxon>
        <taxon>Eurotatoria</taxon>
        <taxon>Bdelloidea</taxon>
        <taxon>Philodinida</taxon>
        <taxon>Philodinidae</taxon>
        <taxon>Rotaria</taxon>
    </lineage>
</organism>
<evidence type="ECO:0000313" key="2">
    <source>
        <dbReference type="EMBL" id="CAF2139192.1"/>
    </source>
</evidence>
<evidence type="ECO:0000313" key="3">
    <source>
        <dbReference type="Proteomes" id="UP000663856"/>
    </source>
</evidence>
<evidence type="ECO:0000256" key="1">
    <source>
        <dbReference type="SAM" id="MobiDB-lite"/>
    </source>
</evidence>
<dbReference type="InterPro" id="IPR036465">
    <property type="entry name" value="vWFA_dom_sf"/>
</dbReference>
<name>A0A816WVS8_9BILA</name>
<evidence type="ECO:0008006" key="4">
    <source>
        <dbReference type="Google" id="ProtNLM"/>
    </source>
</evidence>
<reference evidence="2" key="1">
    <citation type="submission" date="2021-02" db="EMBL/GenBank/DDBJ databases">
        <authorList>
            <person name="Nowell W R."/>
        </authorList>
    </citation>
    <scope>NUCLEOTIDE SEQUENCE</scope>
</reference>
<feature type="region of interest" description="Disordered" evidence="1">
    <location>
        <begin position="1"/>
        <end position="20"/>
    </location>
</feature>
<sequence length="349" mass="39178">MSADTSVSVTTKKNEKNVESTRRNPVNLVLVLDRSGSMDSHNKLEFAKKAVMSVLHLLHDDDIRKPLFDCGKNRYWWQLSGGIESGADLLARYEHPGYSKRMFILSDGLAYVGLKTQQEIMKSVSTYNEKGIIIDSFGVGEDFDEKIMKAEVIVTLMTNAIQSVFDVCGTHTQLVIRGLNNATVTKIWGQQNATLGANLGDLHADNLRVILCDFTASSNVPDGTELDVLEYELKYNRPDDLEGEPITVSSKLPLIFVNDESLIRDIDPKVKALHAIQVAAEMDHSIVELINDRRRDEAIALIGEQINLLQEVQDLDDERCMIAMLLRMVQNMQRRLREQEVSEKSAAKS</sequence>
<dbReference type="Gene3D" id="3.40.50.410">
    <property type="entry name" value="von Willebrand factor, type A domain"/>
    <property type="match status" value="1"/>
</dbReference>
<feature type="compositionally biased region" description="Polar residues" evidence="1">
    <location>
        <begin position="1"/>
        <end position="11"/>
    </location>
</feature>
<comment type="caution">
    <text evidence="2">The sequence shown here is derived from an EMBL/GenBank/DDBJ whole genome shotgun (WGS) entry which is preliminary data.</text>
</comment>
<dbReference type="Proteomes" id="UP000663856">
    <property type="component" value="Unassembled WGS sequence"/>
</dbReference>